<feature type="chain" id="PRO_5019189507" evidence="1">
    <location>
        <begin position="26"/>
        <end position="515"/>
    </location>
</feature>
<keyword evidence="3" id="KW-1185">Reference proteome</keyword>
<accession>A0A3S8U6V5</accession>
<evidence type="ECO:0000256" key="1">
    <source>
        <dbReference type="SAM" id="SignalP"/>
    </source>
</evidence>
<sequence length="515" mass="56308">MIWNNAQRAAAVGVVFWLLASGARADPCILPITGEEPLSEVEMEQPGRLAWNPLTLPGYDGLLLRPINRPSDGNFYQIVGTTYRKMAEPAAGSNIIDDEIRIARGGDIFLGSREIWHLPKGSNEWRQVPGRDSFSLTAYDEGTQDLYVGLGRGAPSLRWDGAAFVPTGPMPTAFDDATSSLAPEGVPRAIRTLPKAGGTFAVAIDWYNEGWRSLWFRPFGGDWSLIANRADLDTLAPGLVFPGPFRDADVSDDGDTVRLFAGHPREASVLLQRYHDGWRLEAAAPFEDWVTHEPSGMRIALIGETTQRLSERYLWFFERPVEPEPPVFHSLGPGTLVPSPLPDIKVAGEKIGNGIHYSVRVTKIPGIDPLLIRTADGWHTFEGAGATALATLTTDLVGEQAIIRKVGPSVLVQSSKGVFRLSDALIAERIETFPHPEPFPSSVWIEYLDHAGIYVTGRSLSYVIYTSDDLVAFSPVQSRVMIKSLAAPLPDRPGLLLLGPDGLYSFEADCAPEED</sequence>
<feature type="signal peptide" evidence="1">
    <location>
        <begin position="1"/>
        <end position="25"/>
    </location>
</feature>
<dbReference type="OrthoDB" id="7843885at2"/>
<evidence type="ECO:0000313" key="3">
    <source>
        <dbReference type="Proteomes" id="UP000282002"/>
    </source>
</evidence>
<dbReference type="EMBL" id="CP034328">
    <property type="protein sequence ID" value="AZL59259.1"/>
    <property type="molecule type" value="Genomic_DNA"/>
</dbReference>
<keyword evidence="1" id="KW-0732">Signal</keyword>
<protein>
    <submittedName>
        <fullName evidence="2">Uncharacterized protein</fullName>
    </submittedName>
</protein>
<dbReference type="AlphaFoldDB" id="A0A3S8U6V5"/>
<dbReference type="KEGG" id="taw:EI545_10635"/>
<dbReference type="Proteomes" id="UP000282002">
    <property type="component" value="Chromosome"/>
</dbReference>
<gene>
    <name evidence="2" type="ORF">EI545_10635</name>
</gene>
<evidence type="ECO:0000313" key="2">
    <source>
        <dbReference type="EMBL" id="AZL59259.1"/>
    </source>
</evidence>
<organism evidence="2 3">
    <name type="scientific">Tabrizicola piscis</name>
    <dbReference type="NCBI Taxonomy" id="2494374"/>
    <lineage>
        <taxon>Bacteria</taxon>
        <taxon>Pseudomonadati</taxon>
        <taxon>Pseudomonadota</taxon>
        <taxon>Alphaproteobacteria</taxon>
        <taxon>Rhodobacterales</taxon>
        <taxon>Paracoccaceae</taxon>
        <taxon>Tabrizicola</taxon>
    </lineage>
</organism>
<reference evidence="2 3" key="1">
    <citation type="submission" date="2018-12" db="EMBL/GenBank/DDBJ databases">
        <title>Complete genome sequencing of Tabrizicola sp. K13M18.</title>
        <authorList>
            <person name="Bae J.-W."/>
        </authorList>
    </citation>
    <scope>NUCLEOTIDE SEQUENCE [LARGE SCALE GENOMIC DNA]</scope>
    <source>
        <strain evidence="2 3">K13M18</strain>
    </source>
</reference>
<dbReference type="RefSeq" id="WP_125325454.1">
    <property type="nucleotide sequence ID" value="NZ_CP034328.1"/>
</dbReference>
<proteinExistence type="predicted"/>
<name>A0A3S8U6V5_9RHOB</name>